<dbReference type="RefSeq" id="WP_013552421.1">
    <property type="nucleotide sequence ID" value="NC_014934.1"/>
</dbReference>
<dbReference type="EMBL" id="CP002453">
    <property type="protein sequence ID" value="ADV50971.1"/>
    <property type="molecule type" value="Genomic_DNA"/>
</dbReference>
<dbReference type="Pfam" id="PF14107">
    <property type="entry name" value="DUF4280"/>
    <property type="match status" value="1"/>
</dbReference>
<evidence type="ECO:0000313" key="2">
    <source>
        <dbReference type="Proteomes" id="UP000008634"/>
    </source>
</evidence>
<proteinExistence type="predicted"/>
<dbReference type="eggNOG" id="COG3179">
    <property type="taxonomic scope" value="Bacteria"/>
</dbReference>
<reference evidence="1 2" key="1">
    <citation type="journal article" date="2010" name="Stand. Genomic Sci.">
        <title>Complete genome sequence of Cellulophaga algicola type strain (IC166).</title>
        <authorList>
            <person name="Abt B."/>
            <person name="Lu M."/>
            <person name="Misra M."/>
            <person name="Han C."/>
            <person name="Nolan M."/>
            <person name="Lucas S."/>
            <person name="Hammon N."/>
            <person name="Deshpande S."/>
            <person name="Cheng J.F."/>
            <person name="Tapia R."/>
            <person name="Goodwin L."/>
            <person name="Pitluck S."/>
            <person name="Liolios K."/>
            <person name="Pagani I."/>
            <person name="Ivanova N."/>
            <person name="Mavromatis K."/>
            <person name="Ovchinikova G."/>
            <person name="Pati A."/>
            <person name="Chen A."/>
            <person name="Palaniappan K."/>
            <person name="Land M."/>
            <person name="Hauser L."/>
            <person name="Chang Y.J."/>
            <person name="Jeffries C.D."/>
            <person name="Detter J.C."/>
            <person name="Brambilla E."/>
            <person name="Rohde M."/>
            <person name="Tindall B.J."/>
            <person name="Goker M."/>
            <person name="Woyke T."/>
            <person name="Bristow J."/>
            <person name="Eisen J.A."/>
            <person name="Markowitz V."/>
            <person name="Hugenholtz P."/>
            <person name="Kyrpides N.C."/>
            <person name="Klenk H.P."/>
            <person name="Lapidus A."/>
        </authorList>
    </citation>
    <scope>NUCLEOTIDE SEQUENCE [LARGE SCALE GENOMIC DNA]</scope>
    <source>
        <strain evidence="2">DSM 14237 / IC166 / ACAM 630</strain>
    </source>
</reference>
<dbReference type="KEGG" id="cao:Celal_3716"/>
<dbReference type="InterPro" id="IPR025460">
    <property type="entry name" value="DUF4280"/>
</dbReference>
<protein>
    <recommendedName>
        <fullName evidence="3">DUF4280 domain-containing protein</fullName>
    </recommendedName>
</protein>
<dbReference type="OrthoDB" id="882303at2"/>
<dbReference type="AlphaFoldDB" id="E6XA10"/>
<evidence type="ECO:0000313" key="1">
    <source>
        <dbReference type="EMBL" id="ADV50971.1"/>
    </source>
</evidence>
<accession>E6XA10</accession>
<name>E6XA10_CELAD</name>
<dbReference type="HOGENOM" id="CLU_498473_0_0_10"/>
<dbReference type="STRING" id="688270.Celal_3716"/>
<evidence type="ECO:0008006" key="3">
    <source>
        <dbReference type="Google" id="ProtNLM"/>
    </source>
</evidence>
<keyword evidence="2" id="KW-1185">Reference proteome</keyword>
<sequence length="546" mass="61479">MSTGHVVVDGAICKCQFGDVPDVLVVQSQQKGYINDNAAKKLIANTMDLGSPFKAKTFGQCKLQPMGSSFKPCMPMITQWQEFYDKVILSNQGQILTEKSKATCAIAGAPCVEFTWHGQTAEGGGVGNTEEEADEEIQSQLNPLVNPNEEPFLAQELNGGSFDDTGKPIEKRKINVQIETIKTTFVPLGIADFDGNEENEYLKFKIKISENSADKMKIKVFQDGEPYYNNDIKESSMLSLGEHEWEWDGFGDYGDYDSKSFKDKDIAVEVTVWLDGQEKSHRISLEKKKSIGKEWVDVSIQRNIKEMIVTLRVNLRDGGEKGLNSASKIPLQAISNYGEQPITSREVSFEKLKNEVVKGINKHWSRDKTNSNQVSLKGELWNIKTIAEISKNGMVAPEIIFITNSKVKRSRNFILSRKLYYQIGYNYNKPWTNFPVNHPVFINKGWSFDSKSTIALDFQFTSAHEIGHELLTEYGGGFGHSYNHKNTSTTLSQETLSSQGNFPTNGEIDLMKYYKNYPKSKLDVDRVVASEDDLKGLIWLSKIIIE</sequence>
<dbReference type="Proteomes" id="UP000008634">
    <property type="component" value="Chromosome"/>
</dbReference>
<organism evidence="1 2">
    <name type="scientific">Cellulophaga algicola (strain DSM 14237 / IC166 / ACAM 630)</name>
    <dbReference type="NCBI Taxonomy" id="688270"/>
    <lineage>
        <taxon>Bacteria</taxon>
        <taxon>Pseudomonadati</taxon>
        <taxon>Bacteroidota</taxon>
        <taxon>Flavobacteriia</taxon>
        <taxon>Flavobacteriales</taxon>
        <taxon>Flavobacteriaceae</taxon>
        <taxon>Cellulophaga</taxon>
    </lineage>
</organism>
<gene>
    <name evidence="1" type="ordered locus">Celal_3716</name>
</gene>